<dbReference type="Gene3D" id="1.10.10.10">
    <property type="entry name" value="Winged helix-like DNA-binding domain superfamily/Winged helix DNA-binding domain"/>
    <property type="match status" value="1"/>
</dbReference>
<keyword evidence="1 4" id="KW-0597">Phosphoprotein</keyword>
<dbReference type="InterPro" id="IPR036388">
    <property type="entry name" value="WH-like_DNA-bd_sf"/>
</dbReference>
<feature type="DNA-binding region" description="OmpR/PhoB-type" evidence="5">
    <location>
        <begin position="137"/>
        <end position="233"/>
    </location>
</feature>
<dbReference type="PANTHER" id="PTHR48111">
    <property type="entry name" value="REGULATOR OF RPOS"/>
    <property type="match status" value="1"/>
</dbReference>
<dbReference type="SUPFAM" id="SSF46894">
    <property type="entry name" value="C-terminal effector domain of the bipartite response regulators"/>
    <property type="match status" value="1"/>
</dbReference>
<keyword evidence="3 5" id="KW-0238">DNA-binding</keyword>
<dbReference type="SMART" id="SM00862">
    <property type="entry name" value="Trans_reg_C"/>
    <property type="match status" value="1"/>
</dbReference>
<dbReference type="InterPro" id="IPR001867">
    <property type="entry name" value="OmpR/PhoB-type_DNA-bd"/>
</dbReference>
<dbReference type="SMART" id="SM00448">
    <property type="entry name" value="REC"/>
    <property type="match status" value="1"/>
</dbReference>
<evidence type="ECO:0000256" key="2">
    <source>
        <dbReference type="ARBA" id="ARBA00023012"/>
    </source>
</evidence>
<evidence type="ECO:0000256" key="4">
    <source>
        <dbReference type="PROSITE-ProRule" id="PRU00169"/>
    </source>
</evidence>
<evidence type="ECO:0000313" key="9">
    <source>
        <dbReference type="Proteomes" id="UP001319827"/>
    </source>
</evidence>
<evidence type="ECO:0000256" key="5">
    <source>
        <dbReference type="PROSITE-ProRule" id="PRU01091"/>
    </source>
</evidence>
<sequence>MAKEPKENILIIEDEEDILALVHYNLLKGGYRAECAMTGEEGIRKAQTLQPDLVLLDLMLPGIDGLEVCRRLKEDPRTNQTPVIMLTAKGEEGDVVRGLELGADDYVTKPFSHQVLAARIKAVLRRREAAQRKGDTAAPIQVRELIIHPGRNEVFVAGEKVELTFTEFRVLQLLAGRPGWVFTRNQIVDAVRGEGYAVTERAVDVQIVGLRKKLGDCGNYIETVRGVGYRFKD</sequence>
<dbReference type="InterPro" id="IPR016032">
    <property type="entry name" value="Sig_transdc_resp-reg_C-effctor"/>
</dbReference>
<dbReference type="CDD" id="cd00383">
    <property type="entry name" value="trans_reg_C"/>
    <property type="match status" value="1"/>
</dbReference>
<feature type="modified residue" description="4-aspartylphosphate" evidence="4">
    <location>
        <position position="57"/>
    </location>
</feature>
<evidence type="ECO:0000313" key="8">
    <source>
        <dbReference type="EMBL" id="BCR06796.1"/>
    </source>
</evidence>
<keyword evidence="9" id="KW-1185">Reference proteome</keyword>
<dbReference type="Pfam" id="PF00486">
    <property type="entry name" value="Trans_reg_C"/>
    <property type="match status" value="1"/>
</dbReference>
<feature type="domain" description="OmpR/PhoB-type" evidence="7">
    <location>
        <begin position="137"/>
        <end position="233"/>
    </location>
</feature>
<protein>
    <submittedName>
        <fullName evidence="8">DNA-binding response regulator</fullName>
    </submittedName>
</protein>
<accession>A0ABN6E390</accession>
<gene>
    <name evidence="8" type="primary">phoB</name>
    <name evidence="8" type="ORF">DESUT3_38650</name>
</gene>
<reference evidence="8 9" key="2">
    <citation type="journal article" date="2021" name="Int. J. Syst. Evol. Microbiol.">
        <title>Isolation and Polyphasic Characterization of Desulfuromonas versatilis sp. Nov., an Electrogenic Bacteria Capable of Versatile Metabolism Isolated from a Graphene Oxide-Reducing Enrichment Culture.</title>
        <authorList>
            <person name="Xie L."/>
            <person name="Yoshida N."/>
            <person name="Ishii S."/>
            <person name="Meng L."/>
        </authorList>
    </citation>
    <scope>NUCLEOTIDE SEQUENCE [LARGE SCALE GENOMIC DNA]</scope>
    <source>
        <strain evidence="8 9">NIT-T3</strain>
    </source>
</reference>
<keyword evidence="2" id="KW-0902">Two-component regulatory system</keyword>
<proteinExistence type="predicted"/>
<evidence type="ECO:0000256" key="3">
    <source>
        <dbReference type="ARBA" id="ARBA00023125"/>
    </source>
</evidence>
<name>A0ABN6E390_9BACT</name>
<dbReference type="PROSITE" id="PS50110">
    <property type="entry name" value="RESPONSE_REGULATORY"/>
    <property type="match status" value="1"/>
</dbReference>
<dbReference type="GO" id="GO:0003677">
    <property type="term" value="F:DNA binding"/>
    <property type="evidence" value="ECO:0007669"/>
    <property type="project" value="UniProtKB-KW"/>
</dbReference>
<dbReference type="EMBL" id="AP024355">
    <property type="protein sequence ID" value="BCR06796.1"/>
    <property type="molecule type" value="Genomic_DNA"/>
</dbReference>
<dbReference type="Gene3D" id="3.40.50.2300">
    <property type="match status" value="1"/>
</dbReference>
<dbReference type="PROSITE" id="PS51755">
    <property type="entry name" value="OMPR_PHOB"/>
    <property type="match status" value="1"/>
</dbReference>
<dbReference type="Pfam" id="PF00072">
    <property type="entry name" value="Response_reg"/>
    <property type="match status" value="1"/>
</dbReference>
<organism evidence="8 9">
    <name type="scientific">Desulfuromonas versatilis</name>
    <dbReference type="NCBI Taxonomy" id="2802975"/>
    <lineage>
        <taxon>Bacteria</taxon>
        <taxon>Pseudomonadati</taxon>
        <taxon>Thermodesulfobacteriota</taxon>
        <taxon>Desulfuromonadia</taxon>
        <taxon>Desulfuromonadales</taxon>
        <taxon>Desulfuromonadaceae</taxon>
        <taxon>Desulfuromonas</taxon>
    </lineage>
</organism>
<dbReference type="Proteomes" id="UP001319827">
    <property type="component" value="Chromosome"/>
</dbReference>
<dbReference type="InterPro" id="IPR011006">
    <property type="entry name" value="CheY-like_superfamily"/>
</dbReference>
<feature type="domain" description="Response regulatory" evidence="6">
    <location>
        <begin position="8"/>
        <end position="124"/>
    </location>
</feature>
<reference evidence="8 9" key="1">
    <citation type="journal article" date="2016" name="C (Basel)">
        <title>Selective Growth of and Electricity Production by Marine Exoelectrogenic Bacteria in Self-Aggregated Hydrogel of Microbially Reduced Graphene Oxide.</title>
        <authorList>
            <person name="Yoshida N."/>
            <person name="Goto Y."/>
            <person name="Miyata Y."/>
        </authorList>
    </citation>
    <scope>NUCLEOTIDE SEQUENCE [LARGE SCALE GENOMIC DNA]</scope>
    <source>
        <strain evidence="8 9">NIT-T3</strain>
    </source>
</reference>
<dbReference type="RefSeq" id="WP_221250177.1">
    <property type="nucleotide sequence ID" value="NZ_AP024355.1"/>
</dbReference>
<dbReference type="SUPFAM" id="SSF52172">
    <property type="entry name" value="CheY-like"/>
    <property type="match status" value="1"/>
</dbReference>
<dbReference type="InterPro" id="IPR001789">
    <property type="entry name" value="Sig_transdc_resp-reg_receiver"/>
</dbReference>
<dbReference type="InterPro" id="IPR039420">
    <property type="entry name" value="WalR-like"/>
</dbReference>
<evidence type="ECO:0000259" key="6">
    <source>
        <dbReference type="PROSITE" id="PS50110"/>
    </source>
</evidence>
<dbReference type="PANTHER" id="PTHR48111:SF40">
    <property type="entry name" value="PHOSPHATE REGULON TRANSCRIPTIONAL REGULATORY PROTEIN PHOB"/>
    <property type="match status" value="1"/>
</dbReference>
<evidence type="ECO:0000259" key="7">
    <source>
        <dbReference type="PROSITE" id="PS51755"/>
    </source>
</evidence>
<evidence type="ECO:0000256" key="1">
    <source>
        <dbReference type="ARBA" id="ARBA00022553"/>
    </source>
</evidence>